<protein>
    <submittedName>
        <fullName evidence="8">DNA-binding NarL/FixJ family response regulator</fullName>
    </submittedName>
</protein>
<evidence type="ECO:0000259" key="7">
    <source>
        <dbReference type="PROSITE" id="PS50110"/>
    </source>
</evidence>
<feature type="domain" description="Response regulatory" evidence="7">
    <location>
        <begin position="7"/>
        <end position="123"/>
    </location>
</feature>
<dbReference type="GO" id="GO:0006355">
    <property type="term" value="P:regulation of DNA-templated transcription"/>
    <property type="evidence" value="ECO:0007669"/>
    <property type="project" value="InterPro"/>
</dbReference>
<dbReference type="RefSeq" id="WP_246442683.1">
    <property type="nucleotide sequence ID" value="NZ_BAAALP010000029.1"/>
</dbReference>
<evidence type="ECO:0000256" key="5">
    <source>
        <dbReference type="PROSITE-ProRule" id="PRU00169"/>
    </source>
</evidence>
<dbReference type="SMART" id="SM00421">
    <property type="entry name" value="HTH_LUXR"/>
    <property type="match status" value="1"/>
</dbReference>
<feature type="domain" description="HTH luxR-type" evidence="6">
    <location>
        <begin position="151"/>
        <end position="216"/>
    </location>
</feature>
<dbReference type="InterPro" id="IPR039420">
    <property type="entry name" value="WalR-like"/>
</dbReference>
<dbReference type="EMBL" id="JACJIA010000003">
    <property type="protein sequence ID" value="MBA8951555.1"/>
    <property type="molecule type" value="Genomic_DNA"/>
</dbReference>
<gene>
    <name evidence="8" type="ORF">HNR61_003186</name>
</gene>
<name>A0A7W3LP08_ACTNM</name>
<dbReference type="Pfam" id="PF00072">
    <property type="entry name" value="Response_reg"/>
    <property type="match status" value="1"/>
</dbReference>
<dbReference type="SUPFAM" id="SSF52172">
    <property type="entry name" value="CheY-like"/>
    <property type="match status" value="1"/>
</dbReference>
<sequence length="220" mass="23681">MSADMIRLVLADDQHLVRLGLRMLCDSADDVEVVGEASDGHEATRLVAEHRPDVVLMDLRMPRVDGITATRRIAASHPATRVVALTTFDDDDHLYPALAAGAAGFLTKDAPPPDILDAIRRAANDETPFTREILARLVTRALHAHLPPEPRGPSLPPLTSRERDVLAMVGAGLSNREIAEALHVGVTTVKTHVTNLMRKTGCPNRIRLALLAATTGAAPE</sequence>
<dbReference type="Gene3D" id="3.40.50.2300">
    <property type="match status" value="1"/>
</dbReference>
<evidence type="ECO:0000256" key="1">
    <source>
        <dbReference type="ARBA" id="ARBA00022553"/>
    </source>
</evidence>
<dbReference type="GO" id="GO:0003677">
    <property type="term" value="F:DNA binding"/>
    <property type="evidence" value="ECO:0007669"/>
    <property type="project" value="UniProtKB-KW"/>
</dbReference>
<evidence type="ECO:0000256" key="4">
    <source>
        <dbReference type="ARBA" id="ARBA00023163"/>
    </source>
</evidence>
<dbReference type="PANTHER" id="PTHR43214">
    <property type="entry name" value="TWO-COMPONENT RESPONSE REGULATOR"/>
    <property type="match status" value="1"/>
</dbReference>
<comment type="caution">
    <text evidence="8">The sequence shown here is derived from an EMBL/GenBank/DDBJ whole genome shotgun (WGS) entry which is preliminary data.</text>
</comment>
<dbReference type="Proteomes" id="UP000572680">
    <property type="component" value="Unassembled WGS sequence"/>
</dbReference>
<dbReference type="InterPro" id="IPR016032">
    <property type="entry name" value="Sig_transdc_resp-reg_C-effctor"/>
</dbReference>
<dbReference type="SMART" id="SM00448">
    <property type="entry name" value="REC"/>
    <property type="match status" value="1"/>
</dbReference>
<dbReference type="AlphaFoldDB" id="A0A7W3LP08"/>
<proteinExistence type="predicted"/>
<dbReference type="CDD" id="cd06170">
    <property type="entry name" value="LuxR_C_like"/>
    <property type="match status" value="1"/>
</dbReference>
<evidence type="ECO:0000259" key="6">
    <source>
        <dbReference type="PROSITE" id="PS50043"/>
    </source>
</evidence>
<evidence type="ECO:0000313" key="8">
    <source>
        <dbReference type="EMBL" id="MBA8951555.1"/>
    </source>
</evidence>
<feature type="modified residue" description="4-aspartylphosphate" evidence="5">
    <location>
        <position position="58"/>
    </location>
</feature>
<dbReference type="CDD" id="cd17535">
    <property type="entry name" value="REC_NarL-like"/>
    <property type="match status" value="1"/>
</dbReference>
<dbReference type="GO" id="GO:0000160">
    <property type="term" value="P:phosphorelay signal transduction system"/>
    <property type="evidence" value="ECO:0007669"/>
    <property type="project" value="InterPro"/>
</dbReference>
<keyword evidence="4" id="KW-0804">Transcription</keyword>
<dbReference type="PROSITE" id="PS50043">
    <property type="entry name" value="HTH_LUXR_2"/>
    <property type="match status" value="1"/>
</dbReference>
<dbReference type="InterPro" id="IPR011006">
    <property type="entry name" value="CheY-like_superfamily"/>
</dbReference>
<accession>A0A7W3LP08</accession>
<keyword evidence="9" id="KW-1185">Reference proteome</keyword>
<dbReference type="PROSITE" id="PS00622">
    <property type="entry name" value="HTH_LUXR_1"/>
    <property type="match status" value="1"/>
</dbReference>
<dbReference type="SUPFAM" id="SSF46894">
    <property type="entry name" value="C-terminal effector domain of the bipartite response regulators"/>
    <property type="match status" value="1"/>
</dbReference>
<organism evidence="8 9">
    <name type="scientific">Actinomadura namibiensis</name>
    <dbReference type="NCBI Taxonomy" id="182080"/>
    <lineage>
        <taxon>Bacteria</taxon>
        <taxon>Bacillati</taxon>
        <taxon>Actinomycetota</taxon>
        <taxon>Actinomycetes</taxon>
        <taxon>Streptosporangiales</taxon>
        <taxon>Thermomonosporaceae</taxon>
        <taxon>Actinomadura</taxon>
    </lineage>
</organism>
<keyword evidence="1 5" id="KW-0597">Phosphoprotein</keyword>
<dbReference type="InterPro" id="IPR000792">
    <property type="entry name" value="Tscrpt_reg_LuxR_C"/>
</dbReference>
<dbReference type="InterPro" id="IPR058245">
    <property type="entry name" value="NreC/VraR/RcsB-like_REC"/>
</dbReference>
<dbReference type="InterPro" id="IPR001789">
    <property type="entry name" value="Sig_transdc_resp-reg_receiver"/>
</dbReference>
<evidence type="ECO:0000256" key="3">
    <source>
        <dbReference type="ARBA" id="ARBA00023125"/>
    </source>
</evidence>
<reference evidence="8 9" key="1">
    <citation type="submission" date="2020-08" db="EMBL/GenBank/DDBJ databases">
        <title>Genomic Encyclopedia of Type Strains, Phase IV (KMG-IV): sequencing the most valuable type-strain genomes for metagenomic binning, comparative biology and taxonomic classification.</title>
        <authorList>
            <person name="Goeker M."/>
        </authorList>
    </citation>
    <scope>NUCLEOTIDE SEQUENCE [LARGE SCALE GENOMIC DNA]</scope>
    <source>
        <strain evidence="8 9">DSM 44197</strain>
    </source>
</reference>
<keyword evidence="3 8" id="KW-0238">DNA-binding</keyword>
<dbReference type="Pfam" id="PF00196">
    <property type="entry name" value="GerE"/>
    <property type="match status" value="1"/>
</dbReference>
<evidence type="ECO:0000256" key="2">
    <source>
        <dbReference type="ARBA" id="ARBA00023015"/>
    </source>
</evidence>
<dbReference type="PRINTS" id="PR00038">
    <property type="entry name" value="HTHLUXR"/>
</dbReference>
<keyword evidence="2" id="KW-0805">Transcription regulation</keyword>
<dbReference type="PANTHER" id="PTHR43214:SF24">
    <property type="entry name" value="TRANSCRIPTIONAL REGULATORY PROTEIN NARL-RELATED"/>
    <property type="match status" value="1"/>
</dbReference>
<evidence type="ECO:0000313" key="9">
    <source>
        <dbReference type="Proteomes" id="UP000572680"/>
    </source>
</evidence>
<dbReference type="PROSITE" id="PS50110">
    <property type="entry name" value="RESPONSE_REGULATORY"/>
    <property type="match status" value="1"/>
</dbReference>